<dbReference type="InterPro" id="IPR041881">
    <property type="entry name" value="PqqD_sf"/>
</dbReference>
<evidence type="ECO:0000313" key="1">
    <source>
        <dbReference type="EMBL" id="OGK74102.1"/>
    </source>
</evidence>
<name>A0A1F7L1S8_9BACT</name>
<dbReference type="Gene3D" id="1.10.10.1150">
    <property type="entry name" value="Coenzyme PQQ synthesis protein D (PqqD)"/>
    <property type="match status" value="1"/>
</dbReference>
<evidence type="ECO:0008006" key="3">
    <source>
        <dbReference type="Google" id="ProtNLM"/>
    </source>
</evidence>
<dbReference type="InterPro" id="IPR008792">
    <property type="entry name" value="PQQD"/>
</dbReference>
<dbReference type="AlphaFoldDB" id="A0A1F7L1S8"/>
<dbReference type="Proteomes" id="UP000177050">
    <property type="component" value="Unassembled WGS sequence"/>
</dbReference>
<reference evidence="1 2" key="1">
    <citation type="journal article" date="2016" name="Nat. Commun.">
        <title>Thousands of microbial genomes shed light on interconnected biogeochemical processes in an aquifer system.</title>
        <authorList>
            <person name="Anantharaman K."/>
            <person name="Brown C.T."/>
            <person name="Hug L.A."/>
            <person name="Sharon I."/>
            <person name="Castelle C.J."/>
            <person name="Probst A.J."/>
            <person name="Thomas B.C."/>
            <person name="Singh A."/>
            <person name="Wilkins M.J."/>
            <person name="Karaoz U."/>
            <person name="Brodie E.L."/>
            <person name="Williams K.H."/>
            <person name="Hubbard S.S."/>
            <person name="Banfield J.F."/>
        </authorList>
    </citation>
    <scope>NUCLEOTIDE SEQUENCE [LARGE SCALE GENOMIC DNA]</scope>
</reference>
<dbReference type="Pfam" id="PF05402">
    <property type="entry name" value="PqqD"/>
    <property type="match status" value="1"/>
</dbReference>
<evidence type="ECO:0000313" key="2">
    <source>
        <dbReference type="Proteomes" id="UP000177050"/>
    </source>
</evidence>
<organism evidence="1 2">
    <name type="scientific">Candidatus Roizmanbacteria bacterium RIFOXYD1_FULL_38_12</name>
    <dbReference type="NCBI Taxonomy" id="1802093"/>
    <lineage>
        <taxon>Bacteria</taxon>
        <taxon>Candidatus Roizmaniibacteriota</taxon>
    </lineage>
</organism>
<gene>
    <name evidence="1" type="ORF">A3K52_05010</name>
</gene>
<proteinExistence type="predicted"/>
<comment type="caution">
    <text evidence="1">The sequence shown here is derived from an EMBL/GenBank/DDBJ whole genome shotgun (WGS) entry which is preliminary data.</text>
</comment>
<sequence>MRYKIEKGLIAQRTTKRMTVFDSKNLTFFTFNETALYIFNCLKRGFDDKELVKRMMKRYQIDKIQAEKDLEEFIQLLKKEKIVSLKK</sequence>
<dbReference type="EMBL" id="MGBR01000001">
    <property type="protein sequence ID" value="OGK74102.1"/>
    <property type="molecule type" value="Genomic_DNA"/>
</dbReference>
<accession>A0A1F7L1S8</accession>
<protein>
    <recommendedName>
        <fullName evidence="3">PqqD family protein</fullName>
    </recommendedName>
</protein>